<comment type="function">
    <text evidence="1 14">Converts 2,5-diamino-6-(ribosylamino)-4(3h)-pyrimidinone 5'-phosphate into 5-amino-6-(ribosylamino)-2,4(1h,3h)-pyrimidinedione 5'-phosphate.</text>
</comment>
<dbReference type="PROSITE" id="PS51747">
    <property type="entry name" value="CYT_DCMP_DEAMINASES_2"/>
    <property type="match status" value="1"/>
</dbReference>
<evidence type="ECO:0000256" key="12">
    <source>
        <dbReference type="ARBA" id="ARBA00049861"/>
    </source>
</evidence>
<comment type="pathway">
    <text evidence="3 14">Cofactor biosynthesis; riboflavin biosynthesis; 5-amino-6-(D-ribitylamino)uracil from GTP: step 3/4.</text>
</comment>
<keyword evidence="6 14" id="KW-0686">Riboflavin biosynthesis</keyword>
<evidence type="ECO:0000256" key="13">
    <source>
        <dbReference type="ARBA" id="ARBA00049886"/>
    </source>
</evidence>
<comment type="caution">
    <text evidence="16">The sequence shown here is derived from an EMBL/GenBank/DDBJ whole genome shotgun (WGS) entry which is preliminary data.</text>
</comment>
<dbReference type="CDD" id="cd01284">
    <property type="entry name" value="Riboflavin_deaminase-reductase"/>
    <property type="match status" value="1"/>
</dbReference>
<keyword evidence="14 16" id="KW-0378">Hydrolase</keyword>
<dbReference type="Pfam" id="PF00383">
    <property type="entry name" value="dCMP_cyt_deam_1"/>
    <property type="match status" value="1"/>
</dbReference>
<feature type="domain" description="CMP/dCMP-type deaminase" evidence="15">
    <location>
        <begin position="1"/>
        <end position="122"/>
    </location>
</feature>
<proteinExistence type="inferred from homology"/>
<dbReference type="EMBL" id="JBHTLT010000037">
    <property type="protein sequence ID" value="MFD1205015.1"/>
    <property type="molecule type" value="Genomic_DNA"/>
</dbReference>
<dbReference type="NCBIfam" id="TIGR00227">
    <property type="entry name" value="ribD_Cterm"/>
    <property type="match status" value="1"/>
</dbReference>
<dbReference type="RefSeq" id="WP_381480293.1">
    <property type="nucleotide sequence ID" value="NZ_JBHTLT010000037.1"/>
</dbReference>
<evidence type="ECO:0000256" key="8">
    <source>
        <dbReference type="ARBA" id="ARBA00022833"/>
    </source>
</evidence>
<sequence>MDHDDYMKLALDLSQSAEGQTSPNPIVGAVCVKNGQIVGTGMHVKAGTPHAEVHALRMAGELAKGADLYVTLEPCAHTGKTPPCTDAIIASGIRRVFVASIDPNPAVSGKGIGLLKAAGIEVSTIQTKEADFVNRAYFHFIQQQKPYVTLKAATTLDGRLATQQGDSKWITSEQARTDVHNLRHTHDAILVGVQTILQDNPFLTTRLPHGGKNPIRIILDRRLRTPKTANVVTDRAAETILFTLDRAEGIESFRDFPLVRVETINEHANFLEEVLRRLAKMGIMKLLVEGGSYVHSSFIEQQLANELYVYIAPKLIGNGPTLFENDSRPLIAQSEKLHILNTKQIGEDIRLHAVFAKEVPTYCLQES</sequence>
<evidence type="ECO:0000259" key="15">
    <source>
        <dbReference type="PROSITE" id="PS51747"/>
    </source>
</evidence>
<evidence type="ECO:0000256" key="3">
    <source>
        <dbReference type="ARBA" id="ARBA00004910"/>
    </source>
</evidence>
<comment type="cofactor">
    <cofactor evidence="14">
        <name>Zn(2+)</name>
        <dbReference type="ChEBI" id="CHEBI:29105"/>
    </cofactor>
    <text evidence="14">Binds 1 zinc ion.</text>
</comment>
<comment type="pathway">
    <text evidence="2 14">Cofactor biosynthesis; riboflavin biosynthesis; 5-amino-6-(D-ribitylamino)uracil from GTP: step 2/4.</text>
</comment>
<dbReference type="GO" id="GO:0008703">
    <property type="term" value="F:5-amino-6-(5-phosphoribosylamino)uracil reductase activity"/>
    <property type="evidence" value="ECO:0007669"/>
    <property type="project" value="UniProtKB-EC"/>
</dbReference>
<dbReference type="InterPro" id="IPR002734">
    <property type="entry name" value="RibDG_C"/>
</dbReference>
<dbReference type="Gene3D" id="3.40.140.10">
    <property type="entry name" value="Cytidine Deaminase, domain 2"/>
    <property type="match status" value="1"/>
</dbReference>
<evidence type="ECO:0000256" key="7">
    <source>
        <dbReference type="ARBA" id="ARBA00022723"/>
    </source>
</evidence>
<keyword evidence="9 14" id="KW-0521">NADP</keyword>
<evidence type="ECO:0000256" key="4">
    <source>
        <dbReference type="ARBA" id="ARBA00005259"/>
    </source>
</evidence>
<dbReference type="EC" id="1.1.1.193" evidence="14"/>
<evidence type="ECO:0000313" key="16">
    <source>
        <dbReference type="EMBL" id="MFD1205015.1"/>
    </source>
</evidence>
<comment type="similarity">
    <text evidence="5 14">In the C-terminal section; belongs to the HTP reductase family.</text>
</comment>
<keyword evidence="11" id="KW-0511">Multifunctional enzyme</keyword>
<gene>
    <name evidence="16" type="primary">ribD</name>
    <name evidence="16" type="ORF">ACFQ38_07850</name>
</gene>
<evidence type="ECO:0000313" key="17">
    <source>
        <dbReference type="Proteomes" id="UP001597231"/>
    </source>
</evidence>
<dbReference type="InterPro" id="IPR050765">
    <property type="entry name" value="Riboflavin_Biosynth_HTPR"/>
</dbReference>
<keyword evidence="8 14" id="KW-0862">Zinc</keyword>
<keyword evidence="17" id="KW-1185">Reference proteome</keyword>
<evidence type="ECO:0000256" key="11">
    <source>
        <dbReference type="ARBA" id="ARBA00023268"/>
    </source>
</evidence>
<evidence type="ECO:0000256" key="10">
    <source>
        <dbReference type="ARBA" id="ARBA00023002"/>
    </source>
</evidence>
<dbReference type="SUPFAM" id="SSF53927">
    <property type="entry name" value="Cytidine deaminase-like"/>
    <property type="match status" value="1"/>
</dbReference>
<reference evidence="17" key="1">
    <citation type="journal article" date="2019" name="Int. J. Syst. Evol. Microbiol.">
        <title>The Global Catalogue of Microorganisms (GCM) 10K type strain sequencing project: providing services to taxonomists for standard genome sequencing and annotation.</title>
        <authorList>
            <consortium name="The Broad Institute Genomics Platform"/>
            <consortium name="The Broad Institute Genome Sequencing Center for Infectious Disease"/>
            <person name="Wu L."/>
            <person name="Ma J."/>
        </authorList>
    </citation>
    <scope>NUCLEOTIDE SEQUENCE [LARGE SCALE GENOMIC DNA]</scope>
    <source>
        <strain evidence="17">CCUG 53915</strain>
    </source>
</reference>
<dbReference type="InterPro" id="IPR016193">
    <property type="entry name" value="Cytidine_deaminase-like"/>
</dbReference>
<keyword evidence="10 14" id="KW-0560">Oxidoreductase</keyword>
<dbReference type="PROSITE" id="PS00903">
    <property type="entry name" value="CYT_DCMP_DEAMINASES_1"/>
    <property type="match status" value="1"/>
</dbReference>
<comment type="catalytic activity">
    <reaction evidence="12 14">
        <text>5-amino-6-(5-phospho-D-ribitylamino)uracil + NADP(+) = 5-amino-6-(5-phospho-D-ribosylamino)uracil + NADPH + H(+)</text>
        <dbReference type="Rhea" id="RHEA:17845"/>
        <dbReference type="ChEBI" id="CHEBI:15378"/>
        <dbReference type="ChEBI" id="CHEBI:57783"/>
        <dbReference type="ChEBI" id="CHEBI:58349"/>
        <dbReference type="ChEBI" id="CHEBI:58421"/>
        <dbReference type="ChEBI" id="CHEBI:58453"/>
        <dbReference type="EC" id="1.1.1.193"/>
    </reaction>
</comment>
<dbReference type="NCBIfam" id="TIGR00326">
    <property type="entry name" value="eubact_ribD"/>
    <property type="match status" value="1"/>
</dbReference>
<dbReference type="InterPro" id="IPR002125">
    <property type="entry name" value="CMP_dCMP_dom"/>
</dbReference>
<dbReference type="EC" id="3.5.4.26" evidence="14"/>
<comment type="catalytic activity">
    <reaction evidence="13 14">
        <text>2,5-diamino-6-hydroxy-4-(5-phosphoribosylamino)-pyrimidine + H2O + H(+) = 5-amino-6-(5-phospho-D-ribosylamino)uracil + NH4(+)</text>
        <dbReference type="Rhea" id="RHEA:21868"/>
        <dbReference type="ChEBI" id="CHEBI:15377"/>
        <dbReference type="ChEBI" id="CHEBI:15378"/>
        <dbReference type="ChEBI" id="CHEBI:28938"/>
        <dbReference type="ChEBI" id="CHEBI:58453"/>
        <dbReference type="ChEBI" id="CHEBI:58614"/>
        <dbReference type="EC" id="3.5.4.26"/>
    </reaction>
</comment>
<dbReference type="InterPro" id="IPR004794">
    <property type="entry name" value="Eubact_RibD"/>
</dbReference>
<evidence type="ECO:0000256" key="2">
    <source>
        <dbReference type="ARBA" id="ARBA00004882"/>
    </source>
</evidence>
<dbReference type="SUPFAM" id="SSF53597">
    <property type="entry name" value="Dihydrofolate reductase-like"/>
    <property type="match status" value="1"/>
</dbReference>
<dbReference type="Gene3D" id="3.40.430.10">
    <property type="entry name" value="Dihydrofolate Reductase, subunit A"/>
    <property type="match status" value="1"/>
</dbReference>
<dbReference type="InterPro" id="IPR016192">
    <property type="entry name" value="APOBEC/CMP_deaminase_Zn-bd"/>
</dbReference>
<comment type="similarity">
    <text evidence="4 14">In the N-terminal section; belongs to the cytidine and deoxycytidylate deaminase family.</text>
</comment>
<dbReference type="GO" id="GO:0008835">
    <property type="term" value="F:diaminohydroxyphosphoribosylaminopyrimidine deaminase activity"/>
    <property type="evidence" value="ECO:0007669"/>
    <property type="project" value="UniProtKB-EC"/>
</dbReference>
<dbReference type="InterPro" id="IPR024072">
    <property type="entry name" value="DHFR-like_dom_sf"/>
</dbReference>
<evidence type="ECO:0000256" key="14">
    <source>
        <dbReference type="PIRNR" id="PIRNR006769"/>
    </source>
</evidence>
<dbReference type="Proteomes" id="UP001597231">
    <property type="component" value="Unassembled WGS sequence"/>
</dbReference>
<dbReference type="Pfam" id="PF01872">
    <property type="entry name" value="RibD_C"/>
    <property type="match status" value="1"/>
</dbReference>
<name>A0ABW3TX63_9BACL</name>
<evidence type="ECO:0000256" key="9">
    <source>
        <dbReference type="ARBA" id="ARBA00022857"/>
    </source>
</evidence>
<dbReference type="PANTHER" id="PTHR38011">
    <property type="entry name" value="DIHYDROFOLATE REDUCTASE FAMILY PROTEIN (AFU_ORTHOLOGUE AFUA_8G06820)"/>
    <property type="match status" value="1"/>
</dbReference>
<organism evidence="16 17">
    <name type="scientific">Sporosarcina contaminans</name>
    <dbReference type="NCBI Taxonomy" id="633403"/>
    <lineage>
        <taxon>Bacteria</taxon>
        <taxon>Bacillati</taxon>
        <taxon>Bacillota</taxon>
        <taxon>Bacilli</taxon>
        <taxon>Bacillales</taxon>
        <taxon>Caryophanaceae</taxon>
        <taxon>Sporosarcina</taxon>
    </lineage>
</organism>
<dbReference type="PANTHER" id="PTHR38011:SF7">
    <property type="entry name" value="2,5-DIAMINO-6-RIBOSYLAMINO-4(3H)-PYRIMIDINONE 5'-PHOSPHATE REDUCTASE"/>
    <property type="match status" value="1"/>
</dbReference>
<dbReference type="PIRSF" id="PIRSF006769">
    <property type="entry name" value="RibD"/>
    <property type="match status" value="1"/>
</dbReference>
<evidence type="ECO:0000256" key="1">
    <source>
        <dbReference type="ARBA" id="ARBA00002151"/>
    </source>
</evidence>
<keyword evidence="7 14" id="KW-0479">Metal-binding</keyword>
<dbReference type="InterPro" id="IPR011549">
    <property type="entry name" value="RibD_C"/>
</dbReference>
<evidence type="ECO:0000256" key="6">
    <source>
        <dbReference type="ARBA" id="ARBA00022619"/>
    </source>
</evidence>
<protein>
    <recommendedName>
        <fullName evidence="14">Riboflavin biosynthesis protein RibD</fullName>
    </recommendedName>
    <domain>
        <recommendedName>
            <fullName evidence="14">Diaminohydroxyphosphoribosylaminopyrimidine deaminase</fullName>
            <shortName evidence="14">DRAP deaminase</shortName>
            <ecNumber evidence="14">3.5.4.26</ecNumber>
        </recommendedName>
        <alternativeName>
            <fullName evidence="14">Riboflavin-specific deaminase</fullName>
        </alternativeName>
    </domain>
    <domain>
        <recommendedName>
            <fullName evidence="14">5-amino-6-(5-phosphoribosylamino)uracil reductase</fullName>
            <ecNumber evidence="14">1.1.1.193</ecNumber>
        </recommendedName>
        <alternativeName>
            <fullName evidence="14">HTP reductase</fullName>
        </alternativeName>
    </domain>
</protein>
<evidence type="ECO:0000256" key="5">
    <source>
        <dbReference type="ARBA" id="ARBA00007417"/>
    </source>
</evidence>
<accession>A0ABW3TX63</accession>